<name>A0A0T9ABQ7_STREE</name>
<dbReference type="FunFam" id="3.40.50.300:FF:000299">
    <property type="entry name" value="ABC transporter ATP-binding protein/permease"/>
    <property type="match status" value="1"/>
</dbReference>
<evidence type="ECO:0000256" key="9">
    <source>
        <dbReference type="ARBA" id="ARBA00022840"/>
    </source>
</evidence>
<dbReference type="EMBL" id="CRVC01000037">
    <property type="protein sequence ID" value="COR94249.1"/>
    <property type="molecule type" value="Genomic_DNA"/>
</dbReference>
<keyword evidence="6" id="KW-0547">Nucleotide-binding</keyword>
<keyword evidence="10" id="KW-1133">Transmembrane helix</keyword>
<dbReference type="SUPFAM" id="SSF52540">
    <property type="entry name" value="P-loop containing nucleoside triphosphate hydrolases"/>
    <property type="match status" value="1"/>
</dbReference>
<keyword evidence="2" id="KW-0813">Transport</keyword>
<dbReference type="InterPro" id="IPR003439">
    <property type="entry name" value="ABC_transporter-like_ATP-bd"/>
</dbReference>
<protein>
    <submittedName>
        <fullName evidence="12">Lantibiotic export protein</fullName>
        <ecNumber evidence="12">3.4.22.-</ecNumber>
    </submittedName>
</protein>
<dbReference type="SUPFAM" id="SSF90123">
    <property type="entry name" value="ABC transporter transmembrane region"/>
    <property type="match status" value="1"/>
</dbReference>
<evidence type="ECO:0000256" key="7">
    <source>
        <dbReference type="ARBA" id="ARBA00022801"/>
    </source>
</evidence>
<dbReference type="AlphaFoldDB" id="A0A0T9ABQ7"/>
<dbReference type="InterPro" id="IPR017871">
    <property type="entry name" value="ABC_transporter-like_CS"/>
</dbReference>
<dbReference type="Gene3D" id="3.90.70.10">
    <property type="entry name" value="Cysteine proteinases"/>
    <property type="match status" value="1"/>
</dbReference>
<sequence>MMTRKVPNIEQMSQIECGLCCCLSILHFYKSKETLLDLRRDIEKGRDGYSIGDLKQLLNKRNFDTGSYQVKDVNKISELPLPLIAFWDNQHYVVIYKVKKNKVYIMDPSKGYINYEFKEFSKHFSNIVLLSFPNENYQSLKSQFPSPWIRVFSSFSKVKGRLILTLLFSIISYLIILSVPVMTSKFINSALGNTFSFQTSFLILFSLLCLYLISILVRSMGILFSNIFFSRDIESFTFKHLLKLPYSFFELRAKGDILYRISSLSGFRELFTNQVVGGVVDIGTILSVVIYMFLSSKTLSIIALILSLINFLFLFSTRKIMYDTVNRELQEQSLIYSVETEALNTISSIKISGLEDEIYENWSKYLKNVLTKYKKRSIVHILYNSATNVFQLFAPIIILIFGLDNVLNGKILLGEVVAFQTMASILFSLEISIFNAYTQYILAAGYLNRVNDIWLENEENVENGLKKCSLEGRIDIKDLSFSYSKDSAPVIENLNLTIESGQRIALVGQSGSGKSTLLKILLGLYKIDTGKVLFDGININQIDKKILSQNLGVVPQDSFLLNRSILDNITLKHEVTSQKIEEVCKAVQIYDEIMAMPMKFNTIISEMGSNISGGQRQRIALARALINNPSIVILDEATSALDTINEERITKYIKSQGCTKIIVSHRLSTIKDADIIFVMKGGKIVESGNHKYLMALGGEYYSLYTKRK</sequence>
<dbReference type="CDD" id="cd18555">
    <property type="entry name" value="ABC_6TM_T1SS_like"/>
    <property type="match status" value="1"/>
</dbReference>
<evidence type="ECO:0000256" key="2">
    <source>
        <dbReference type="ARBA" id="ARBA00022448"/>
    </source>
</evidence>
<dbReference type="SMART" id="SM00382">
    <property type="entry name" value="AAA"/>
    <property type="match status" value="1"/>
</dbReference>
<dbReference type="PROSITE" id="PS50990">
    <property type="entry name" value="PEPTIDASE_C39"/>
    <property type="match status" value="1"/>
</dbReference>
<keyword evidence="11" id="KW-0472">Membrane</keyword>
<dbReference type="GO" id="GO:0016887">
    <property type="term" value="F:ATP hydrolysis activity"/>
    <property type="evidence" value="ECO:0007669"/>
    <property type="project" value="InterPro"/>
</dbReference>
<evidence type="ECO:0000313" key="12">
    <source>
        <dbReference type="EMBL" id="COR94249.1"/>
    </source>
</evidence>
<proteinExistence type="predicted"/>
<dbReference type="GO" id="GO:0005886">
    <property type="term" value="C:plasma membrane"/>
    <property type="evidence" value="ECO:0007669"/>
    <property type="project" value="UniProtKB-SubCell"/>
</dbReference>
<organism evidence="12 13">
    <name type="scientific">Streptococcus pneumoniae</name>
    <dbReference type="NCBI Taxonomy" id="1313"/>
    <lineage>
        <taxon>Bacteria</taxon>
        <taxon>Bacillati</taxon>
        <taxon>Bacillota</taxon>
        <taxon>Bacilli</taxon>
        <taxon>Lactobacillales</taxon>
        <taxon>Streptococcaceae</taxon>
        <taxon>Streptococcus</taxon>
    </lineage>
</organism>
<evidence type="ECO:0000256" key="10">
    <source>
        <dbReference type="ARBA" id="ARBA00022989"/>
    </source>
</evidence>
<evidence type="ECO:0000256" key="1">
    <source>
        <dbReference type="ARBA" id="ARBA00004651"/>
    </source>
</evidence>
<dbReference type="GO" id="GO:0005524">
    <property type="term" value="F:ATP binding"/>
    <property type="evidence" value="ECO:0007669"/>
    <property type="project" value="UniProtKB-KW"/>
</dbReference>
<evidence type="ECO:0000256" key="4">
    <source>
        <dbReference type="ARBA" id="ARBA00022670"/>
    </source>
</evidence>
<dbReference type="InterPro" id="IPR027417">
    <property type="entry name" value="P-loop_NTPase"/>
</dbReference>
<keyword evidence="4" id="KW-0645">Protease</keyword>
<dbReference type="GO" id="GO:0015421">
    <property type="term" value="F:ABC-type oligopeptide transporter activity"/>
    <property type="evidence" value="ECO:0007669"/>
    <property type="project" value="TreeGrafter"/>
</dbReference>
<dbReference type="Gene3D" id="3.40.50.300">
    <property type="entry name" value="P-loop containing nucleotide triphosphate hydrolases"/>
    <property type="match status" value="1"/>
</dbReference>
<dbReference type="EC" id="3.4.22.-" evidence="12"/>
<dbReference type="Pfam" id="PF00005">
    <property type="entry name" value="ABC_tran"/>
    <property type="match status" value="1"/>
</dbReference>
<dbReference type="PANTHER" id="PTHR43394:SF1">
    <property type="entry name" value="ATP-BINDING CASSETTE SUB-FAMILY B MEMBER 10, MITOCHONDRIAL"/>
    <property type="match status" value="1"/>
</dbReference>
<dbReference type="GO" id="GO:0006508">
    <property type="term" value="P:proteolysis"/>
    <property type="evidence" value="ECO:0007669"/>
    <property type="project" value="UniProtKB-KW"/>
</dbReference>
<dbReference type="Proteomes" id="UP000046095">
    <property type="component" value="Unassembled WGS sequence"/>
</dbReference>
<dbReference type="PROSITE" id="PS50929">
    <property type="entry name" value="ABC_TM1F"/>
    <property type="match status" value="1"/>
</dbReference>
<keyword evidence="8" id="KW-0788">Thiol protease</keyword>
<dbReference type="PANTHER" id="PTHR43394">
    <property type="entry name" value="ATP-DEPENDENT PERMEASE MDL1, MITOCHONDRIAL"/>
    <property type="match status" value="1"/>
</dbReference>
<keyword evidence="7 12" id="KW-0378">Hydrolase</keyword>
<dbReference type="Gene3D" id="1.20.1560.10">
    <property type="entry name" value="ABC transporter type 1, transmembrane domain"/>
    <property type="match status" value="1"/>
</dbReference>
<evidence type="ECO:0000256" key="5">
    <source>
        <dbReference type="ARBA" id="ARBA00022692"/>
    </source>
</evidence>
<dbReference type="Pfam" id="PF00664">
    <property type="entry name" value="ABC_membrane"/>
    <property type="match status" value="1"/>
</dbReference>
<dbReference type="PROSITE" id="PS00211">
    <property type="entry name" value="ABC_TRANSPORTER_1"/>
    <property type="match status" value="1"/>
</dbReference>
<keyword evidence="3" id="KW-1003">Cell membrane</keyword>
<dbReference type="InterPro" id="IPR039421">
    <property type="entry name" value="Type_1_exporter"/>
</dbReference>
<evidence type="ECO:0000256" key="3">
    <source>
        <dbReference type="ARBA" id="ARBA00022475"/>
    </source>
</evidence>
<evidence type="ECO:0000256" key="8">
    <source>
        <dbReference type="ARBA" id="ARBA00022807"/>
    </source>
</evidence>
<comment type="subcellular location">
    <subcellularLocation>
        <location evidence="1">Cell membrane</location>
        <topology evidence="1">Multi-pass membrane protein</topology>
    </subcellularLocation>
</comment>
<dbReference type="InterPro" id="IPR036640">
    <property type="entry name" value="ABC1_TM_sf"/>
</dbReference>
<keyword evidence="9" id="KW-0067">ATP-binding</keyword>
<keyword evidence="5" id="KW-0812">Transmembrane</keyword>
<dbReference type="GO" id="GO:0008234">
    <property type="term" value="F:cysteine-type peptidase activity"/>
    <property type="evidence" value="ECO:0007669"/>
    <property type="project" value="UniProtKB-KW"/>
</dbReference>
<dbReference type="InterPro" id="IPR003593">
    <property type="entry name" value="AAA+_ATPase"/>
</dbReference>
<dbReference type="Pfam" id="PF03412">
    <property type="entry name" value="Peptidase_C39"/>
    <property type="match status" value="1"/>
</dbReference>
<gene>
    <name evidence="12" type="primary">lagD_4</name>
    <name evidence="12" type="ORF">ERS021218_02062</name>
</gene>
<dbReference type="PROSITE" id="PS50893">
    <property type="entry name" value="ABC_TRANSPORTER_2"/>
    <property type="match status" value="1"/>
</dbReference>
<accession>A0A0T9ABQ7</accession>
<reference evidence="12 13" key="1">
    <citation type="submission" date="2015-03" db="EMBL/GenBank/DDBJ databases">
        <authorList>
            <person name="Murphy D."/>
        </authorList>
    </citation>
    <scope>NUCLEOTIDE SEQUENCE [LARGE SCALE GENOMIC DNA]</scope>
    <source>
        <strain evidence="12 13">SMRU1708</strain>
    </source>
</reference>
<dbReference type="InterPro" id="IPR011527">
    <property type="entry name" value="ABC1_TM_dom"/>
</dbReference>
<evidence type="ECO:0000256" key="11">
    <source>
        <dbReference type="ARBA" id="ARBA00023136"/>
    </source>
</evidence>
<dbReference type="InterPro" id="IPR005074">
    <property type="entry name" value="Peptidase_C39"/>
</dbReference>
<evidence type="ECO:0000313" key="13">
    <source>
        <dbReference type="Proteomes" id="UP000046095"/>
    </source>
</evidence>
<evidence type="ECO:0000256" key="6">
    <source>
        <dbReference type="ARBA" id="ARBA00022741"/>
    </source>
</evidence>